<name>A0A0N4VZS8_HAEPC</name>
<keyword evidence="2" id="KW-1185">Reference proteome</keyword>
<dbReference type="AlphaFoldDB" id="A0A0N4VZS8"/>
<dbReference type="Proteomes" id="UP000268014">
    <property type="component" value="Unassembled WGS sequence"/>
</dbReference>
<reference evidence="1 2" key="2">
    <citation type="submission" date="2018-11" db="EMBL/GenBank/DDBJ databases">
        <authorList>
            <consortium name="Pathogen Informatics"/>
        </authorList>
    </citation>
    <scope>NUCLEOTIDE SEQUENCE [LARGE SCALE GENOMIC DNA]</scope>
    <source>
        <strain evidence="1 2">MHpl1</strain>
    </source>
</reference>
<dbReference type="EMBL" id="UZAF01006820">
    <property type="protein sequence ID" value="VDO16895.1"/>
    <property type="molecule type" value="Genomic_DNA"/>
</dbReference>
<dbReference type="WBParaSite" id="HPLM_0000280201-mRNA-1">
    <property type="protein sequence ID" value="HPLM_0000280201-mRNA-1"/>
    <property type="gene ID" value="HPLM_0000280201"/>
</dbReference>
<accession>A0A0N4VZS8</accession>
<proteinExistence type="predicted"/>
<reference evidence="3" key="1">
    <citation type="submission" date="2017-02" db="UniProtKB">
        <authorList>
            <consortium name="WormBaseParasite"/>
        </authorList>
    </citation>
    <scope>IDENTIFICATION</scope>
</reference>
<sequence length="41" mass="5003">MKMRARKFFIENSFNKFPVIFFRKSKNSVFQISMVLFPELV</sequence>
<organism evidence="3">
    <name type="scientific">Haemonchus placei</name>
    <name type="common">Barber's pole worm</name>
    <dbReference type="NCBI Taxonomy" id="6290"/>
    <lineage>
        <taxon>Eukaryota</taxon>
        <taxon>Metazoa</taxon>
        <taxon>Ecdysozoa</taxon>
        <taxon>Nematoda</taxon>
        <taxon>Chromadorea</taxon>
        <taxon>Rhabditida</taxon>
        <taxon>Rhabditina</taxon>
        <taxon>Rhabditomorpha</taxon>
        <taxon>Strongyloidea</taxon>
        <taxon>Trichostrongylidae</taxon>
        <taxon>Haemonchus</taxon>
    </lineage>
</organism>
<protein>
    <submittedName>
        <fullName evidence="3">Serpin domain-containing protein</fullName>
    </submittedName>
</protein>
<evidence type="ECO:0000313" key="3">
    <source>
        <dbReference type="WBParaSite" id="HPLM_0000280201-mRNA-1"/>
    </source>
</evidence>
<evidence type="ECO:0000313" key="2">
    <source>
        <dbReference type="Proteomes" id="UP000268014"/>
    </source>
</evidence>
<evidence type="ECO:0000313" key="1">
    <source>
        <dbReference type="EMBL" id="VDO16895.1"/>
    </source>
</evidence>
<gene>
    <name evidence="1" type="ORF">HPLM_LOCUS2796</name>
</gene>